<accession>A0A5J4VYV7</accession>
<evidence type="ECO:0000313" key="2">
    <source>
        <dbReference type="EMBL" id="KAA6387712.1"/>
    </source>
</evidence>
<gene>
    <name evidence="2" type="ORF">EZS28_016758</name>
</gene>
<sequence>MKLFCYKRLIRANSSPMNINRGALIEGRLLRLGGDDQLNNEDNQEYDSLRIELKLILGLTDDEEDEDDEEDDEEEDDEEDDDEEDDGEEDKDDEDDDEVSGTFQDYNFTSYFASYYGFLEKTKVKDFLKFVLGGGQGDFQDGITNDYKKIISQKIRTNIQKLTFLLFKVPSKQVKKNERIKLAMLDEEVDQTSMNFKRVKEIENV</sequence>
<evidence type="ECO:0000256" key="1">
    <source>
        <dbReference type="SAM" id="MobiDB-lite"/>
    </source>
</evidence>
<dbReference type="Proteomes" id="UP000324800">
    <property type="component" value="Unassembled WGS sequence"/>
</dbReference>
<reference evidence="2 3" key="1">
    <citation type="submission" date="2019-03" db="EMBL/GenBank/DDBJ databases">
        <title>Single cell metagenomics reveals metabolic interactions within the superorganism composed of flagellate Streblomastix strix and complex community of Bacteroidetes bacteria on its surface.</title>
        <authorList>
            <person name="Treitli S.C."/>
            <person name="Kolisko M."/>
            <person name="Husnik F."/>
            <person name="Keeling P."/>
            <person name="Hampl V."/>
        </authorList>
    </citation>
    <scope>NUCLEOTIDE SEQUENCE [LARGE SCALE GENOMIC DNA]</scope>
    <source>
        <strain evidence="2">ST1C</strain>
    </source>
</reference>
<organism evidence="2 3">
    <name type="scientific">Streblomastix strix</name>
    <dbReference type="NCBI Taxonomy" id="222440"/>
    <lineage>
        <taxon>Eukaryota</taxon>
        <taxon>Metamonada</taxon>
        <taxon>Preaxostyla</taxon>
        <taxon>Oxymonadida</taxon>
        <taxon>Streblomastigidae</taxon>
        <taxon>Streblomastix</taxon>
    </lineage>
</organism>
<dbReference type="EMBL" id="SNRW01004262">
    <property type="protein sequence ID" value="KAA6387712.1"/>
    <property type="molecule type" value="Genomic_DNA"/>
</dbReference>
<protein>
    <submittedName>
        <fullName evidence="2">Uncharacterized protein</fullName>
    </submittedName>
</protein>
<proteinExistence type="predicted"/>
<evidence type="ECO:0000313" key="3">
    <source>
        <dbReference type="Proteomes" id="UP000324800"/>
    </source>
</evidence>
<dbReference type="AlphaFoldDB" id="A0A5J4VYV7"/>
<name>A0A5J4VYV7_9EUKA</name>
<feature type="region of interest" description="Disordered" evidence="1">
    <location>
        <begin position="59"/>
        <end position="102"/>
    </location>
</feature>
<feature type="compositionally biased region" description="Acidic residues" evidence="1">
    <location>
        <begin position="60"/>
        <end position="99"/>
    </location>
</feature>
<comment type="caution">
    <text evidence="2">The sequence shown here is derived from an EMBL/GenBank/DDBJ whole genome shotgun (WGS) entry which is preliminary data.</text>
</comment>